<dbReference type="Proteomes" id="UP000319620">
    <property type="component" value="Segment"/>
</dbReference>
<name>A0A4Y6EEZ4_9CAUD</name>
<dbReference type="KEGG" id="vg:55618090"/>
<dbReference type="GeneID" id="55618090"/>
<protein>
    <submittedName>
        <fullName evidence="1">Uncharacterized protein</fullName>
    </submittedName>
</protein>
<evidence type="ECO:0000313" key="2">
    <source>
        <dbReference type="Proteomes" id="UP000319620"/>
    </source>
</evidence>
<gene>
    <name evidence="1" type="primary">11</name>
    <name evidence="1" type="ORF">SEA_ALEX44_11</name>
</gene>
<organism evidence="1 2">
    <name type="scientific">Microbacterium phage Alex44</name>
    <dbReference type="NCBI Taxonomy" id="2590877"/>
    <lineage>
        <taxon>Viruses</taxon>
        <taxon>Duplodnaviria</taxon>
        <taxon>Heunggongvirae</taxon>
        <taxon>Uroviricota</taxon>
        <taxon>Caudoviricetes</taxon>
        <taxon>Eekayvirinae</taxon>
        <taxon>Tinytimothyvirus</taxon>
        <taxon>Tinytimothyvirus alex44</taxon>
    </lineage>
</organism>
<dbReference type="EMBL" id="MK894435">
    <property type="protein sequence ID" value="QDF15921.1"/>
    <property type="molecule type" value="Genomic_DNA"/>
</dbReference>
<sequence>MADKLKGIRELREMPVIVREGYFATLSVADRLKLMKRFSASNINLGLIEHANNVSMHMLANPSKDAIYWYEEGVK</sequence>
<reference evidence="1 2" key="1">
    <citation type="submission" date="2019-05" db="EMBL/GenBank/DDBJ databases">
        <authorList>
            <person name="Beers A.L."/>
            <person name="Becker A.J."/>
            <person name="Leyhe M.J."/>
            <person name="Li C.M."/>
            <person name="Maas J.R."/>
            <person name="Resendiz-Medina K.E."/>
            <person name="Seggerman F.M."/>
            <person name="Taylor S.B."/>
            <person name="Friedman J.A."/>
            <person name="Miller J.M."/>
            <person name="Peters N.T."/>
            <person name="Boury N.M."/>
            <person name="Garlena R.A."/>
            <person name="Russell D.A."/>
            <person name="Pope W.H."/>
            <person name="Jacobs-Sera D."/>
            <person name="Hatfull G.F."/>
        </authorList>
    </citation>
    <scope>NUCLEOTIDE SEQUENCE [LARGE SCALE GENOMIC DNA]</scope>
</reference>
<keyword evidence="2" id="KW-1185">Reference proteome</keyword>
<accession>A0A4Y6EEZ4</accession>
<proteinExistence type="predicted"/>
<dbReference type="RefSeq" id="YP_009847692.1">
    <property type="nucleotide sequence ID" value="NC_048778.1"/>
</dbReference>
<evidence type="ECO:0000313" key="1">
    <source>
        <dbReference type="EMBL" id="QDF15921.1"/>
    </source>
</evidence>